<dbReference type="Proteomes" id="UP000464674">
    <property type="component" value="Chromosome"/>
</dbReference>
<name>A0A857FNR7_KOMXY</name>
<organism evidence="1 2">
    <name type="scientific">Komagataeibacter xylinus</name>
    <name type="common">Gluconacetobacter xylinus</name>
    <dbReference type="NCBI Taxonomy" id="28448"/>
    <lineage>
        <taxon>Bacteria</taxon>
        <taxon>Pseudomonadati</taxon>
        <taxon>Pseudomonadota</taxon>
        <taxon>Alphaproteobacteria</taxon>
        <taxon>Acetobacterales</taxon>
        <taxon>Acetobacteraceae</taxon>
        <taxon>Komagataeibacter</taxon>
    </lineage>
</organism>
<evidence type="ECO:0000313" key="1">
    <source>
        <dbReference type="EMBL" id="QHC34144.1"/>
    </source>
</evidence>
<proteinExistence type="predicted"/>
<sequence length="71" mass="7838">MADRIDHAIALNLTVARHIGAISTRLAPDESVSWDAVAEYIAHEEGCTLDEAFDMMEQARRDGLFSGGYQQ</sequence>
<reference evidence="1 2" key="1">
    <citation type="journal article" date="2020" name="Carbohydr. Polym.">
        <title>Characterization and optimization of production of bacterial cellulose from strain CGMCC 17276 based on whole-genome analysis.</title>
        <authorList>
            <person name="Lu T."/>
            <person name="Gao H."/>
            <person name="Liao B."/>
            <person name="Wu J."/>
            <person name="Zhang W."/>
            <person name="Huang J."/>
            <person name="Liu M."/>
            <person name="Huang J."/>
            <person name="Chang Z."/>
            <person name="Jin M."/>
            <person name="Yi Z."/>
            <person name="Jiang D."/>
        </authorList>
    </citation>
    <scope>NUCLEOTIDE SEQUENCE [LARGE SCALE GENOMIC DNA]</scope>
    <source>
        <strain evidence="1 2">CGMCC 17276</strain>
    </source>
</reference>
<gene>
    <name evidence="1" type="ORF">FMA36_00205</name>
</gene>
<evidence type="ECO:0000313" key="2">
    <source>
        <dbReference type="Proteomes" id="UP000464674"/>
    </source>
</evidence>
<dbReference type="EMBL" id="CP041348">
    <property type="protein sequence ID" value="QHC34144.1"/>
    <property type="molecule type" value="Genomic_DNA"/>
</dbReference>
<accession>A0A857FNR7</accession>
<protein>
    <submittedName>
        <fullName evidence="1">Uncharacterized protein</fullName>
    </submittedName>
</protein>
<dbReference type="OrthoDB" id="9876549at2"/>
<dbReference type="RefSeq" id="WP_159260011.1">
    <property type="nucleotide sequence ID" value="NZ_CP041348.1"/>
</dbReference>
<dbReference type="AlphaFoldDB" id="A0A857FNR7"/>